<dbReference type="InterPro" id="IPR003593">
    <property type="entry name" value="AAA+_ATPase"/>
</dbReference>
<proteinExistence type="predicted"/>
<evidence type="ECO:0000256" key="3">
    <source>
        <dbReference type="ARBA" id="ARBA00022741"/>
    </source>
</evidence>
<keyword evidence="1" id="KW-0813">Transport</keyword>
<dbReference type="InterPro" id="IPR003439">
    <property type="entry name" value="ABC_transporter-like_ATP-bd"/>
</dbReference>
<comment type="caution">
    <text evidence="6">The sequence shown here is derived from an EMBL/GenBank/DDBJ whole genome shotgun (WGS) entry which is preliminary data.</text>
</comment>
<dbReference type="Gene3D" id="3.40.50.300">
    <property type="entry name" value="P-loop containing nucleotide triphosphate hydrolases"/>
    <property type="match status" value="1"/>
</dbReference>
<name>A0ABS8CDQ7_9BURK</name>
<evidence type="ECO:0000256" key="4">
    <source>
        <dbReference type="ARBA" id="ARBA00022840"/>
    </source>
</evidence>
<dbReference type="SMART" id="SM00382">
    <property type="entry name" value="AAA"/>
    <property type="match status" value="1"/>
</dbReference>
<sequence>MNTTSHDSLLRVDNVTVQFGGLKAVSGVTFDVRKGELLGLIGPNGAGKTTMMRAITGVVRATEGRIYLHGEDITKQPIHKRIRKHMALSQQLVRPLRQITVAENVALAAGSQLTRSPLRALMHLSQKEQLEIALQLLDRVGIRDYADQLPGTLPLGVLKRLEVARALATSPELLLLDEPLAGLNSKEAKALADTIQHINQQGVTIILIEHNLGEVMRICQRLVVLDNGRLIGQGEPHAVMADPQVRSAYLGGAQDETAASTETSHA</sequence>
<dbReference type="GO" id="GO:0005524">
    <property type="term" value="F:ATP binding"/>
    <property type="evidence" value="ECO:0007669"/>
    <property type="project" value="UniProtKB-KW"/>
</dbReference>
<dbReference type="InterPro" id="IPR027417">
    <property type="entry name" value="P-loop_NTPase"/>
</dbReference>
<gene>
    <name evidence="6" type="ORF">H0484_10425</name>
</gene>
<dbReference type="Proteomes" id="UP000776983">
    <property type="component" value="Unassembled WGS sequence"/>
</dbReference>
<dbReference type="CDD" id="cd03219">
    <property type="entry name" value="ABC_Mj1267_LivG_branched"/>
    <property type="match status" value="1"/>
</dbReference>
<evidence type="ECO:0000313" key="7">
    <source>
        <dbReference type="Proteomes" id="UP000776983"/>
    </source>
</evidence>
<dbReference type="SUPFAM" id="SSF52540">
    <property type="entry name" value="P-loop containing nucleoside triphosphate hydrolases"/>
    <property type="match status" value="1"/>
</dbReference>
<reference evidence="6 7" key="1">
    <citation type="submission" date="2020-07" db="EMBL/GenBank/DDBJ databases">
        <title>Pusillimonas sp. nov., isolated from poultry manure in Taiwan.</title>
        <authorList>
            <person name="Lin S.-Y."/>
            <person name="Tang Y.-S."/>
            <person name="Young C.-C."/>
        </authorList>
    </citation>
    <scope>NUCLEOTIDE SEQUENCE [LARGE SCALE GENOMIC DNA]</scope>
    <source>
        <strain evidence="6 7">CC-YST705</strain>
    </source>
</reference>
<keyword evidence="2" id="KW-1003">Cell membrane</keyword>
<dbReference type="InterPro" id="IPR032823">
    <property type="entry name" value="BCA_ABC_TP_C"/>
</dbReference>
<keyword evidence="7" id="KW-1185">Reference proteome</keyword>
<keyword evidence="3" id="KW-0547">Nucleotide-binding</keyword>
<organism evidence="6 7">
    <name type="scientific">Mesopusillimonas faecipullorum</name>
    <dbReference type="NCBI Taxonomy" id="2755040"/>
    <lineage>
        <taxon>Bacteria</taxon>
        <taxon>Pseudomonadati</taxon>
        <taxon>Pseudomonadota</taxon>
        <taxon>Betaproteobacteria</taxon>
        <taxon>Burkholderiales</taxon>
        <taxon>Alcaligenaceae</taxon>
        <taxon>Mesopusillimonas</taxon>
    </lineage>
</organism>
<keyword evidence="4 6" id="KW-0067">ATP-binding</keyword>
<evidence type="ECO:0000313" key="6">
    <source>
        <dbReference type="EMBL" id="MCB5364160.1"/>
    </source>
</evidence>
<dbReference type="PANTHER" id="PTHR45772">
    <property type="entry name" value="CONSERVED COMPONENT OF ABC TRANSPORTER FOR NATURAL AMINO ACIDS-RELATED"/>
    <property type="match status" value="1"/>
</dbReference>
<dbReference type="EMBL" id="JACDXW010000005">
    <property type="protein sequence ID" value="MCB5364160.1"/>
    <property type="molecule type" value="Genomic_DNA"/>
</dbReference>
<feature type="domain" description="ABC transporter" evidence="5">
    <location>
        <begin position="10"/>
        <end position="252"/>
    </location>
</feature>
<dbReference type="InterPro" id="IPR051120">
    <property type="entry name" value="ABC_AA/LPS_Transport"/>
</dbReference>
<evidence type="ECO:0000259" key="5">
    <source>
        <dbReference type="PROSITE" id="PS50893"/>
    </source>
</evidence>
<dbReference type="RefSeq" id="WP_226954584.1">
    <property type="nucleotide sequence ID" value="NZ_JACDXW010000005.1"/>
</dbReference>
<protein>
    <submittedName>
        <fullName evidence="6">ABC transporter ATP-binding protein</fullName>
    </submittedName>
</protein>
<accession>A0ABS8CDQ7</accession>
<dbReference type="Pfam" id="PF00005">
    <property type="entry name" value="ABC_tran"/>
    <property type="match status" value="1"/>
</dbReference>
<evidence type="ECO:0000256" key="1">
    <source>
        <dbReference type="ARBA" id="ARBA00022448"/>
    </source>
</evidence>
<dbReference type="PROSITE" id="PS50893">
    <property type="entry name" value="ABC_TRANSPORTER_2"/>
    <property type="match status" value="1"/>
</dbReference>
<keyword evidence="2" id="KW-0472">Membrane</keyword>
<dbReference type="Pfam" id="PF12399">
    <property type="entry name" value="BCA_ABC_TP_C"/>
    <property type="match status" value="1"/>
</dbReference>
<dbReference type="PANTHER" id="PTHR45772:SF7">
    <property type="entry name" value="AMINO ACID ABC TRANSPORTER ATP-BINDING PROTEIN"/>
    <property type="match status" value="1"/>
</dbReference>
<evidence type="ECO:0000256" key="2">
    <source>
        <dbReference type="ARBA" id="ARBA00022475"/>
    </source>
</evidence>